<evidence type="ECO:0000313" key="3">
    <source>
        <dbReference type="Proteomes" id="UP000237105"/>
    </source>
</evidence>
<proteinExistence type="predicted"/>
<evidence type="ECO:0000256" key="1">
    <source>
        <dbReference type="SAM" id="SignalP"/>
    </source>
</evidence>
<keyword evidence="1" id="KW-0732">Signal</keyword>
<keyword evidence="3" id="KW-1185">Reference proteome</keyword>
<dbReference type="EMBL" id="JXTB01000368">
    <property type="protein sequence ID" value="PON43592.1"/>
    <property type="molecule type" value="Genomic_DNA"/>
</dbReference>
<accession>A0A2P5B458</accession>
<evidence type="ECO:0008006" key="4">
    <source>
        <dbReference type="Google" id="ProtNLM"/>
    </source>
</evidence>
<sequence>MGFPGAFCLMLLWPGKALSGSAAPLASATWTGRGLPSAVGLRTLVGPLYQNPPFGRSWLRLPVAPRGGRYLCALLRLRLLNPRWPHGLSLPFGWFLPRQQAFGPAFAPDLVVLLGSSLRYQDVRSCCHS</sequence>
<gene>
    <name evidence="2" type="ORF">PanWU01x14_272830</name>
</gene>
<reference evidence="3" key="1">
    <citation type="submission" date="2016-06" db="EMBL/GenBank/DDBJ databases">
        <title>Parallel loss of symbiosis genes in relatives of nitrogen-fixing non-legume Parasponia.</title>
        <authorList>
            <person name="Van Velzen R."/>
            <person name="Holmer R."/>
            <person name="Bu F."/>
            <person name="Rutten L."/>
            <person name="Van Zeijl A."/>
            <person name="Liu W."/>
            <person name="Santuari L."/>
            <person name="Cao Q."/>
            <person name="Sharma T."/>
            <person name="Shen D."/>
            <person name="Roswanjaya Y."/>
            <person name="Wardhani T."/>
            <person name="Kalhor M.S."/>
            <person name="Jansen J."/>
            <person name="Van den Hoogen J."/>
            <person name="Gungor B."/>
            <person name="Hartog M."/>
            <person name="Hontelez J."/>
            <person name="Verver J."/>
            <person name="Yang W.-C."/>
            <person name="Schijlen E."/>
            <person name="Repin R."/>
            <person name="Schilthuizen M."/>
            <person name="Schranz E."/>
            <person name="Heidstra R."/>
            <person name="Miyata K."/>
            <person name="Fedorova E."/>
            <person name="Kohlen W."/>
            <person name="Bisseling T."/>
            <person name="Smit S."/>
            <person name="Geurts R."/>
        </authorList>
    </citation>
    <scope>NUCLEOTIDE SEQUENCE [LARGE SCALE GENOMIC DNA]</scope>
    <source>
        <strain evidence="3">cv. WU1-14</strain>
    </source>
</reference>
<feature type="signal peptide" evidence="1">
    <location>
        <begin position="1"/>
        <end position="17"/>
    </location>
</feature>
<evidence type="ECO:0000313" key="2">
    <source>
        <dbReference type="EMBL" id="PON43592.1"/>
    </source>
</evidence>
<comment type="caution">
    <text evidence="2">The sequence shown here is derived from an EMBL/GenBank/DDBJ whole genome shotgun (WGS) entry which is preliminary data.</text>
</comment>
<feature type="chain" id="PRO_5015181010" description="Secreted protein" evidence="1">
    <location>
        <begin position="18"/>
        <end position="129"/>
    </location>
</feature>
<dbReference type="AlphaFoldDB" id="A0A2P5B458"/>
<protein>
    <recommendedName>
        <fullName evidence="4">Secreted protein</fullName>
    </recommendedName>
</protein>
<organism evidence="2 3">
    <name type="scientific">Parasponia andersonii</name>
    <name type="common">Sponia andersonii</name>
    <dbReference type="NCBI Taxonomy" id="3476"/>
    <lineage>
        <taxon>Eukaryota</taxon>
        <taxon>Viridiplantae</taxon>
        <taxon>Streptophyta</taxon>
        <taxon>Embryophyta</taxon>
        <taxon>Tracheophyta</taxon>
        <taxon>Spermatophyta</taxon>
        <taxon>Magnoliopsida</taxon>
        <taxon>eudicotyledons</taxon>
        <taxon>Gunneridae</taxon>
        <taxon>Pentapetalae</taxon>
        <taxon>rosids</taxon>
        <taxon>fabids</taxon>
        <taxon>Rosales</taxon>
        <taxon>Cannabaceae</taxon>
        <taxon>Parasponia</taxon>
    </lineage>
</organism>
<dbReference type="Proteomes" id="UP000237105">
    <property type="component" value="Unassembled WGS sequence"/>
</dbReference>
<name>A0A2P5B458_PARAD</name>